<gene>
    <name evidence="1" type="ORF">CDL12_15511</name>
</gene>
<organism evidence="1 2">
    <name type="scientific">Handroanthus impetiginosus</name>
    <dbReference type="NCBI Taxonomy" id="429701"/>
    <lineage>
        <taxon>Eukaryota</taxon>
        <taxon>Viridiplantae</taxon>
        <taxon>Streptophyta</taxon>
        <taxon>Embryophyta</taxon>
        <taxon>Tracheophyta</taxon>
        <taxon>Spermatophyta</taxon>
        <taxon>Magnoliopsida</taxon>
        <taxon>eudicotyledons</taxon>
        <taxon>Gunneridae</taxon>
        <taxon>Pentapetalae</taxon>
        <taxon>asterids</taxon>
        <taxon>lamiids</taxon>
        <taxon>Lamiales</taxon>
        <taxon>Bignoniaceae</taxon>
        <taxon>Crescentiina</taxon>
        <taxon>Tabebuia alliance</taxon>
        <taxon>Handroanthus</taxon>
    </lineage>
</organism>
<name>A0A2G9H2Z5_9LAMI</name>
<dbReference type="EMBL" id="NKXS01002836">
    <property type="protein sequence ID" value="PIN11873.1"/>
    <property type="molecule type" value="Genomic_DNA"/>
</dbReference>
<comment type="caution">
    <text evidence="1">The sequence shown here is derived from an EMBL/GenBank/DDBJ whole genome shotgun (WGS) entry which is preliminary data.</text>
</comment>
<evidence type="ECO:0000313" key="2">
    <source>
        <dbReference type="Proteomes" id="UP000231279"/>
    </source>
</evidence>
<protein>
    <submittedName>
        <fullName evidence="1">Uncharacterized protein</fullName>
    </submittedName>
</protein>
<dbReference type="OrthoDB" id="1911818at2759"/>
<dbReference type="Proteomes" id="UP000231279">
    <property type="component" value="Unassembled WGS sequence"/>
</dbReference>
<proteinExistence type="predicted"/>
<keyword evidence="2" id="KW-1185">Reference proteome</keyword>
<dbReference type="PANTHER" id="PTHR34064:SF5">
    <property type="entry name" value="PROTEIN, PUTATIVE-RELATED"/>
    <property type="match status" value="1"/>
</dbReference>
<dbReference type="PANTHER" id="PTHR34064">
    <property type="entry name" value="OS04G0672300 PROTEIN"/>
    <property type="match status" value="1"/>
</dbReference>
<evidence type="ECO:0000313" key="1">
    <source>
        <dbReference type="EMBL" id="PIN11873.1"/>
    </source>
</evidence>
<dbReference type="AlphaFoldDB" id="A0A2G9H2Z5"/>
<accession>A0A2G9H2Z5</accession>
<reference evidence="2" key="1">
    <citation type="journal article" date="2018" name="Gigascience">
        <title>Genome assembly of the Pink Ipe (Handroanthus impetiginosus, Bignoniaceae), a highly valued, ecologically keystone Neotropical timber forest tree.</title>
        <authorList>
            <person name="Silva-Junior O.B."/>
            <person name="Grattapaglia D."/>
            <person name="Novaes E."/>
            <person name="Collevatti R.G."/>
        </authorList>
    </citation>
    <scope>NUCLEOTIDE SEQUENCE [LARGE SCALE GENOMIC DNA]</scope>
    <source>
        <strain evidence="2">cv. UFG-1</strain>
    </source>
</reference>
<sequence length="173" mass="19425">MAVNSSEECQNEHSVLVLPDGRNPNLQCEPPLNIGYVEVPNLMKSKMCLDFEPNLQNGTNLKVDKSNNYAPCVLDVDIEKGKAESPKVNEESVANLKSDDSIARAFQREICLQIGGKLMQLLMNHGTELPKFTSRGNKLVADRVHDTLTNRARKYKRSHSFNSRRVVLLFSVL</sequence>